<dbReference type="KEGG" id="mflu:HZU40_11880"/>
<reference evidence="3 4" key="1">
    <citation type="submission" date="2020-07" db="EMBL/GenBank/DDBJ databases">
        <title>Draft genome sequence of four isobutane-metabolizing strains capable of cometabolically degrading diverse ether contaminants.</title>
        <authorList>
            <person name="Chen W."/>
            <person name="Faulkner N."/>
            <person name="Smith C."/>
            <person name="Hyman M."/>
        </authorList>
    </citation>
    <scope>NUCLEOTIDE SEQUENCE [LARGE SCALE GENOMIC DNA]</scope>
    <source>
        <strain evidence="3 4">2A</strain>
    </source>
</reference>
<proteinExistence type="predicted"/>
<dbReference type="RefSeq" id="WP_187098475.1">
    <property type="nucleotide sequence ID" value="NZ_CP059894.1"/>
</dbReference>
<evidence type="ECO:0000256" key="2">
    <source>
        <dbReference type="SAM" id="Phobius"/>
    </source>
</evidence>
<keyword evidence="2" id="KW-0472">Membrane</keyword>
<name>A0A7G8PKL2_9MYCO</name>
<dbReference type="EMBL" id="CP059894">
    <property type="protein sequence ID" value="QNJ94878.1"/>
    <property type="molecule type" value="Genomic_DNA"/>
</dbReference>
<feature type="transmembrane region" description="Helical" evidence="2">
    <location>
        <begin position="32"/>
        <end position="51"/>
    </location>
</feature>
<dbReference type="Proteomes" id="UP000515498">
    <property type="component" value="Chromosome"/>
</dbReference>
<evidence type="ECO:0000256" key="1">
    <source>
        <dbReference type="SAM" id="MobiDB-lite"/>
    </source>
</evidence>
<evidence type="ECO:0000313" key="4">
    <source>
        <dbReference type="Proteomes" id="UP000515498"/>
    </source>
</evidence>
<dbReference type="AlphaFoldDB" id="A0A7G8PKL2"/>
<feature type="transmembrane region" description="Helical" evidence="2">
    <location>
        <begin position="63"/>
        <end position="86"/>
    </location>
</feature>
<sequence>MEEIAGKNGWLLLCLIAAVCGYVITFGKHNSWPFYVLGLMFVAGLIGTIIGRRMMPKNPVLAVKVLPLCLFATLSATTLLLMVSFAVETWARHYFEFMDKPDQETLNETLLGIIPPALVFIGVRLFEKKLSKIFPAGQTQLAFAQAFGSRTEVGDNRTFNAIHEDRLATQPPIEGWKLSARIKRAEVLKALVAPPQPSNPASAPAQDQNVVPPSDETKDSRG</sequence>
<protein>
    <submittedName>
        <fullName evidence="3">Uncharacterized protein</fullName>
    </submittedName>
</protein>
<feature type="transmembrane region" description="Helical" evidence="2">
    <location>
        <begin position="9"/>
        <end position="26"/>
    </location>
</feature>
<gene>
    <name evidence="3" type="ORF">HZU40_11880</name>
</gene>
<keyword evidence="2" id="KW-1133">Transmembrane helix</keyword>
<organism evidence="3 4">
    <name type="scientific">Mycolicibacterium fluoranthenivorans</name>
    <dbReference type="NCBI Taxonomy" id="258505"/>
    <lineage>
        <taxon>Bacteria</taxon>
        <taxon>Bacillati</taxon>
        <taxon>Actinomycetota</taxon>
        <taxon>Actinomycetes</taxon>
        <taxon>Mycobacteriales</taxon>
        <taxon>Mycobacteriaceae</taxon>
        <taxon>Mycolicibacterium</taxon>
    </lineage>
</organism>
<feature type="region of interest" description="Disordered" evidence="1">
    <location>
        <begin position="191"/>
        <end position="222"/>
    </location>
</feature>
<keyword evidence="2" id="KW-0812">Transmembrane</keyword>
<feature type="transmembrane region" description="Helical" evidence="2">
    <location>
        <begin position="106"/>
        <end position="126"/>
    </location>
</feature>
<evidence type="ECO:0000313" key="3">
    <source>
        <dbReference type="EMBL" id="QNJ94878.1"/>
    </source>
</evidence>
<accession>A0A7G8PKL2</accession>